<evidence type="ECO:0000313" key="1">
    <source>
        <dbReference type="EMBL" id="KAL0433611.1"/>
    </source>
</evidence>
<gene>
    <name evidence="1" type="ORF">Slati_2695400</name>
</gene>
<dbReference type="EMBL" id="JACGWN010000009">
    <property type="protein sequence ID" value="KAL0433611.1"/>
    <property type="molecule type" value="Genomic_DNA"/>
</dbReference>
<name>A0AAW2VXH9_9LAMI</name>
<proteinExistence type="predicted"/>
<accession>A0AAW2VXH9</accession>
<reference evidence="1" key="2">
    <citation type="journal article" date="2024" name="Plant">
        <title>Genomic evolution and insights into agronomic trait innovations of Sesamum species.</title>
        <authorList>
            <person name="Miao H."/>
            <person name="Wang L."/>
            <person name="Qu L."/>
            <person name="Liu H."/>
            <person name="Sun Y."/>
            <person name="Le M."/>
            <person name="Wang Q."/>
            <person name="Wei S."/>
            <person name="Zheng Y."/>
            <person name="Lin W."/>
            <person name="Duan Y."/>
            <person name="Cao H."/>
            <person name="Xiong S."/>
            <person name="Wang X."/>
            <person name="Wei L."/>
            <person name="Li C."/>
            <person name="Ma Q."/>
            <person name="Ju M."/>
            <person name="Zhao R."/>
            <person name="Li G."/>
            <person name="Mu C."/>
            <person name="Tian Q."/>
            <person name="Mei H."/>
            <person name="Zhang T."/>
            <person name="Gao T."/>
            <person name="Zhang H."/>
        </authorList>
    </citation>
    <scope>NUCLEOTIDE SEQUENCE</scope>
    <source>
        <strain evidence="1">KEN1</strain>
    </source>
</reference>
<dbReference type="AlphaFoldDB" id="A0AAW2VXH9"/>
<organism evidence="1">
    <name type="scientific">Sesamum latifolium</name>
    <dbReference type="NCBI Taxonomy" id="2727402"/>
    <lineage>
        <taxon>Eukaryota</taxon>
        <taxon>Viridiplantae</taxon>
        <taxon>Streptophyta</taxon>
        <taxon>Embryophyta</taxon>
        <taxon>Tracheophyta</taxon>
        <taxon>Spermatophyta</taxon>
        <taxon>Magnoliopsida</taxon>
        <taxon>eudicotyledons</taxon>
        <taxon>Gunneridae</taxon>
        <taxon>Pentapetalae</taxon>
        <taxon>asterids</taxon>
        <taxon>lamiids</taxon>
        <taxon>Lamiales</taxon>
        <taxon>Pedaliaceae</taxon>
        <taxon>Sesamum</taxon>
    </lineage>
</organism>
<sequence>MRIVLDFENQTCVLNKSLPWNLPEGFLPREHLMSEKFTQWHENNRKVRIIILGLMSNKIQKQYERYAMTKAFFGVRMIEGSSVREHAVMMLSMERKDLQADFEKEEPYVDVILQPLPPSFDQFIINYNMNELEKIFMS</sequence>
<comment type="caution">
    <text evidence="1">The sequence shown here is derived from an EMBL/GenBank/DDBJ whole genome shotgun (WGS) entry which is preliminary data.</text>
</comment>
<reference evidence="1" key="1">
    <citation type="submission" date="2020-06" db="EMBL/GenBank/DDBJ databases">
        <authorList>
            <person name="Li T."/>
            <person name="Hu X."/>
            <person name="Zhang T."/>
            <person name="Song X."/>
            <person name="Zhang H."/>
            <person name="Dai N."/>
            <person name="Sheng W."/>
            <person name="Hou X."/>
            <person name="Wei L."/>
        </authorList>
    </citation>
    <scope>NUCLEOTIDE SEQUENCE</scope>
    <source>
        <strain evidence="1">KEN1</strain>
        <tissue evidence="1">Leaf</tissue>
    </source>
</reference>
<protein>
    <submittedName>
        <fullName evidence="1">Uncharacterized protein</fullName>
    </submittedName>
</protein>